<keyword evidence="8" id="KW-1185">Reference proteome</keyword>
<dbReference type="EC" id="2.3.1.-" evidence="5"/>
<evidence type="ECO:0000259" key="6">
    <source>
        <dbReference type="SMART" id="SM01266"/>
    </source>
</evidence>
<evidence type="ECO:0000256" key="4">
    <source>
        <dbReference type="ARBA" id="ARBA00023315"/>
    </source>
</evidence>
<evidence type="ECO:0000256" key="2">
    <source>
        <dbReference type="ARBA" id="ARBA00022679"/>
    </source>
</evidence>
<evidence type="ECO:0000256" key="5">
    <source>
        <dbReference type="RuleBase" id="RU367021"/>
    </source>
</evidence>
<dbReference type="PANTHER" id="PTHR43017:SF1">
    <property type="entry name" value="ACETYLTRANSFERASE YJL218W-RELATED"/>
    <property type="match status" value="1"/>
</dbReference>
<organism evidence="7 8">
    <name type="scientific">Christiangramia sediminis</name>
    <dbReference type="NCBI Taxonomy" id="2881336"/>
    <lineage>
        <taxon>Bacteria</taxon>
        <taxon>Pseudomonadati</taxon>
        <taxon>Bacteroidota</taxon>
        <taxon>Flavobacteriia</taxon>
        <taxon>Flavobacteriales</taxon>
        <taxon>Flavobacteriaceae</taxon>
        <taxon>Christiangramia</taxon>
    </lineage>
</organism>
<keyword evidence="4 5" id="KW-0012">Acyltransferase</keyword>
<dbReference type="GO" id="GO:0008870">
    <property type="term" value="F:galactoside O-acetyltransferase activity"/>
    <property type="evidence" value="ECO:0007669"/>
    <property type="project" value="TreeGrafter"/>
</dbReference>
<feature type="domain" description="Maltose/galactoside acetyltransferase" evidence="6">
    <location>
        <begin position="5"/>
        <end position="59"/>
    </location>
</feature>
<keyword evidence="2 5" id="KW-0808">Transferase</keyword>
<dbReference type="InterPro" id="IPR011004">
    <property type="entry name" value="Trimer_LpxA-like_sf"/>
</dbReference>
<comment type="similarity">
    <text evidence="1 5">Belongs to the transferase hexapeptide repeat family.</text>
</comment>
<dbReference type="FunFam" id="2.160.10.10:FF:000008">
    <property type="entry name" value="Maltose O-acetyltransferase"/>
    <property type="match status" value="1"/>
</dbReference>
<dbReference type="EMBL" id="JAJBZG010000005">
    <property type="protein sequence ID" value="MCB7482450.1"/>
    <property type="molecule type" value="Genomic_DNA"/>
</dbReference>
<dbReference type="SUPFAM" id="SSF51161">
    <property type="entry name" value="Trimeric LpxA-like enzymes"/>
    <property type="match status" value="1"/>
</dbReference>
<dbReference type="InterPro" id="IPR024688">
    <property type="entry name" value="Mac_dom"/>
</dbReference>
<dbReference type="InterPro" id="IPR039369">
    <property type="entry name" value="LacA-like"/>
</dbReference>
<dbReference type="Pfam" id="PF00132">
    <property type="entry name" value="Hexapep"/>
    <property type="match status" value="1"/>
</dbReference>
<dbReference type="PROSITE" id="PS00101">
    <property type="entry name" value="HEXAPEP_TRANSFERASES"/>
    <property type="match status" value="1"/>
</dbReference>
<dbReference type="Gene3D" id="2.160.10.10">
    <property type="entry name" value="Hexapeptide repeat proteins"/>
    <property type="match status" value="1"/>
</dbReference>
<evidence type="ECO:0000313" key="8">
    <source>
        <dbReference type="Proteomes" id="UP001139414"/>
    </source>
</evidence>
<dbReference type="AlphaFoldDB" id="A0A9X1RZP2"/>
<evidence type="ECO:0000313" key="7">
    <source>
        <dbReference type="EMBL" id="MCB7482450.1"/>
    </source>
</evidence>
<dbReference type="SMART" id="SM01266">
    <property type="entry name" value="Mac"/>
    <property type="match status" value="1"/>
</dbReference>
<name>A0A9X1RZP2_9FLAO</name>
<keyword evidence="3" id="KW-0677">Repeat</keyword>
<accession>A0A9X1RZP2</accession>
<dbReference type="CDD" id="cd03357">
    <property type="entry name" value="LbH_MAT_GAT"/>
    <property type="match status" value="1"/>
</dbReference>
<dbReference type="Proteomes" id="UP001139414">
    <property type="component" value="Unassembled WGS sequence"/>
</dbReference>
<evidence type="ECO:0000256" key="3">
    <source>
        <dbReference type="ARBA" id="ARBA00022737"/>
    </source>
</evidence>
<dbReference type="InterPro" id="IPR018357">
    <property type="entry name" value="Hexapep_transf_CS"/>
</dbReference>
<sequence length="198" mass="22104">MASEKEKMLTQKPYIPSDEELANDRLYAQSRCFEINSIPPIEISKRNDLYKELLGSYGKKFLIETPFHCDYGYNIHIGENFYSNYNLVILDCAEVTIGDNVMIAPNLGIYTAGHPIDAENRNSGREYAIPVKIGNNVWIGGHVVINPGISIGDNTVIGSGSILTKDIPANVIAAGNPCKVIREITGEDKKYYYKKREL</sequence>
<dbReference type="RefSeq" id="WP_229342111.1">
    <property type="nucleotide sequence ID" value="NZ_JAJBZG010000005.1"/>
</dbReference>
<dbReference type="PANTHER" id="PTHR43017">
    <property type="entry name" value="GALACTOSIDE O-ACETYLTRANSFERASE"/>
    <property type="match status" value="1"/>
</dbReference>
<comment type="caution">
    <text evidence="7">The sequence shown here is derived from an EMBL/GenBank/DDBJ whole genome shotgun (WGS) entry which is preliminary data.</text>
</comment>
<gene>
    <name evidence="7" type="ORF">LGQ90_14350</name>
</gene>
<dbReference type="InterPro" id="IPR001451">
    <property type="entry name" value="Hexapep"/>
</dbReference>
<protein>
    <recommendedName>
        <fullName evidence="5">Acetyltransferase</fullName>
        <ecNumber evidence="5">2.3.1.-</ecNumber>
    </recommendedName>
</protein>
<evidence type="ECO:0000256" key="1">
    <source>
        <dbReference type="ARBA" id="ARBA00007274"/>
    </source>
</evidence>
<reference evidence="7" key="1">
    <citation type="submission" date="2021-10" db="EMBL/GenBank/DDBJ databases">
        <title>Gramella sp. ASW11-100T, isolated from marine sediment.</title>
        <authorList>
            <person name="Xia C."/>
        </authorList>
    </citation>
    <scope>NUCLEOTIDE SEQUENCE</scope>
    <source>
        <strain evidence="7">ASW11-100</strain>
    </source>
</reference>
<dbReference type="Pfam" id="PF12464">
    <property type="entry name" value="Mac"/>
    <property type="match status" value="1"/>
</dbReference>
<proteinExistence type="inferred from homology"/>